<dbReference type="InterPro" id="IPR013839">
    <property type="entry name" value="DNAligase_adenylation"/>
</dbReference>
<dbReference type="FunFam" id="1.10.150.20:FF:000007">
    <property type="entry name" value="DNA ligase"/>
    <property type="match status" value="1"/>
</dbReference>
<accession>A0A1I4KK32</accession>
<dbReference type="EMBL" id="FOTS01000018">
    <property type="protein sequence ID" value="SFL79140.1"/>
    <property type="molecule type" value="Genomic_DNA"/>
</dbReference>
<dbReference type="Proteomes" id="UP000199520">
    <property type="component" value="Unassembled WGS sequence"/>
</dbReference>
<dbReference type="Pfam" id="PF03120">
    <property type="entry name" value="OB_DNA_ligase"/>
    <property type="match status" value="1"/>
</dbReference>
<dbReference type="GO" id="GO:0003677">
    <property type="term" value="F:DNA binding"/>
    <property type="evidence" value="ECO:0007669"/>
    <property type="project" value="InterPro"/>
</dbReference>
<evidence type="ECO:0000256" key="15">
    <source>
        <dbReference type="HAMAP-Rule" id="MF_01588"/>
    </source>
</evidence>
<evidence type="ECO:0000256" key="4">
    <source>
        <dbReference type="ARBA" id="ARBA00022598"/>
    </source>
</evidence>
<dbReference type="InterPro" id="IPR001679">
    <property type="entry name" value="DNA_ligase"/>
</dbReference>
<dbReference type="NCBIfam" id="TIGR00575">
    <property type="entry name" value="dnlj"/>
    <property type="match status" value="1"/>
</dbReference>
<dbReference type="Pfam" id="PF03119">
    <property type="entry name" value="DNA_ligase_ZBD"/>
    <property type="match status" value="1"/>
</dbReference>
<dbReference type="Gene3D" id="1.10.287.610">
    <property type="entry name" value="Helix hairpin bin"/>
    <property type="match status" value="1"/>
</dbReference>
<dbReference type="InterPro" id="IPR004149">
    <property type="entry name" value="Znf_DNAligase_C4"/>
</dbReference>
<feature type="binding site" evidence="15">
    <location>
        <begin position="122"/>
        <end position="123"/>
    </location>
    <ligand>
        <name>NAD(+)</name>
        <dbReference type="ChEBI" id="CHEBI:57540"/>
    </ligand>
</feature>
<dbReference type="Gene3D" id="1.10.150.20">
    <property type="entry name" value="5' to 3' exonuclease, C-terminal subdomain"/>
    <property type="match status" value="2"/>
</dbReference>
<dbReference type="InterPro" id="IPR012340">
    <property type="entry name" value="NA-bd_OB-fold"/>
</dbReference>
<evidence type="ECO:0000313" key="18">
    <source>
        <dbReference type="Proteomes" id="UP000199520"/>
    </source>
</evidence>
<dbReference type="STRING" id="1123291.SAMN04490355_101829"/>
<feature type="binding site" evidence="15">
    <location>
        <position position="154"/>
    </location>
    <ligand>
        <name>NAD(+)</name>
        <dbReference type="ChEBI" id="CHEBI:57540"/>
    </ligand>
</feature>
<feature type="binding site" evidence="15">
    <location>
        <position position="473"/>
    </location>
    <ligand>
        <name>Zn(2+)</name>
        <dbReference type="ChEBI" id="CHEBI:29105"/>
    </ligand>
</feature>
<comment type="catalytic activity">
    <reaction evidence="13 15">
        <text>NAD(+) + (deoxyribonucleotide)n-3'-hydroxyl + 5'-phospho-(deoxyribonucleotide)m = (deoxyribonucleotide)n+m + AMP + beta-nicotinamide D-nucleotide.</text>
        <dbReference type="EC" id="6.5.1.2"/>
    </reaction>
</comment>
<feature type="binding site" evidence="15">
    <location>
        <position position="177"/>
    </location>
    <ligand>
        <name>NAD(+)</name>
        <dbReference type="ChEBI" id="CHEBI:57540"/>
    </ligand>
</feature>
<keyword evidence="11 15" id="KW-0234">DNA repair</keyword>
<dbReference type="SMART" id="SM00532">
    <property type="entry name" value="LIGANc"/>
    <property type="match status" value="1"/>
</dbReference>
<keyword evidence="4 15" id="KW-0436">Ligase</keyword>
<dbReference type="FunFam" id="3.30.470.30:FF:000001">
    <property type="entry name" value="DNA ligase"/>
    <property type="match status" value="1"/>
</dbReference>
<dbReference type="PIRSF" id="PIRSF001604">
    <property type="entry name" value="LigA"/>
    <property type="match status" value="1"/>
</dbReference>
<dbReference type="Pfam" id="PF00533">
    <property type="entry name" value="BRCT"/>
    <property type="match status" value="1"/>
</dbReference>
<evidence type="ECO:0000256" key="12">
    <source>
        <dbReference type="ARBA" id="ARBA00023211"/>
    </source>
</evidence>
<dbReference type="Pfam" id="PF01653">
    <property type="entry name" value="DNA_ligase_aden"/>
    <property type="match status" value="1"/>
</dbReference>
<feature type="binding site" evidence="15">
    <location>
        <begin position="73"/>
        <end position="77"/>
    </location>
    <ligand>
        <name>NAD(+)</name>
        <dbReference type="ChEBI" id="CHEBI:57540"/>
    </ligand>
</feature>
<dbReference type="Gene3D" id="6.20.10.30">
    <property type="match status" value="1"/>
</dbReference>
<keyword evidence="10 15" id="KW-0520">NAD</keyword>
<dbReference type="FunFam" id="1.10.287.610:FF:000002">
    <property type="entry name" value="DNA ligase"/>
    <property type="match status" value="1"/>
</dbReference>
<evidence type="ECO:0000256" key="10">
    <source>
        <dbReference type="ARBA" id="ARBA00023027"/>
    </source>
</evidence>
<dbReference type="Pfam" id="PF14520">
    <property type="entry name" value="HHH_5"/>
    <property type="match status" value="1"/>
</dbReference>
<keyword evidence="6 15" id="KW-0479">Metal-binding</keyword>
<dbReference type="InterPro" id="IPR036420">
    <property type="entry name" value="BRCT_dom_sf"/>
</dbReference>
<name>A0A1I4KK32_9FIRM</name>
<dbReference type="InterPro" id="IPR018239">
    <property type="entry name" value="DNA_ligase_AS"/>
</dbReference>
<keyword evidence="8 15" id="KW-0862">Zinc</keyword>
<dbReference type="Gene3D" id="3.40.50.10190">
    <property type="entry name" value="BRCT domain"/>
    <property type="match status" value="1"/>
</dbReference>
<dbReference type="EC" id="6.5.1.2" evidence="2 15"/>
<keyword evidence="18" id="KW-1185">Reference proteome</keyword>
<feature type="binding site" evidence="15">
    <location>
        <position position="453"/>
    </location>
    <ligand>
        <name>Zn(2+)</name>
        <dbReference type="ChEBI" id="CHEBI:29105"/>
    </ligand>
</feature>
<dbReference type="SMART" id="SM00292">
    <property type="entry name" value="BRCT"/>
    <property type="match status" value="1"/>
</dbReference>
<dbReference type="FunFam" id="3.40.50.10190:FF:000054">
    <property type="entry name" value="DNA ligase"/>
    <property type="match status" value="1"/>
</dbReference>
<dbReference type="InterPro" id="IPR013840">
    <property type="entry name" value="DNAligase_N"/>
</dbReference>
<dbReference type="InterPro" id="IPR041663">
    <property type="entry name" value="DisA/LigA_HHH"/>
</dbReference>
<evidence type="ECO:0000256" key="2">
    <source>
        <dbReference type="ARBA" id="ARBA00012722"/>
    </source>
</evidence>
<dbReference type="SUPFAM" id="SSF47781">
    <property type="entry name" value="RuvA domain 2-like"/>
    <property type="match status" value="1"/>
</dbReference>
<dbReference type="FunFam" id="2.40.50.140:FF:000012">
    <property type="entry name" value="DNA ligase"/>
    <property type="match status" value="1"/>
</dbReference>
<dbReference type="Gene3D" id="2.40.50.140">
    <property type="entry name" value="Nucleic acid-binding proteins"/>
    <property type="match status" value="1"/>
</dbReference>
<keyword evidence="7 15" id="KW-0227">DNA damage</keyword>
<feature type="binding site" evidence="15">
    <location>
        <position position="332"/>
    </location>
    <ligand>
        <name>NAD(+)</name>
        <dbReference type="ChEBI" id="CHEBI:57540"/>
    </ligand>
</feature>
<evidence type="ECO:0000256" key="6">
    <source>
        <dbReference type="ARBA" id="ARBA00022723"/>
    </source>
</evidence>
<dbReference type="GO" id="GO:0006281">
    <property type="term" value="P:DNA repair"/>
    <property type="evidence" value="ECO:0007669"/>
    <property type="project" value="UniProtKB-KW"/>
</dbReference>
<evidence type="ECO:0000256" key="5">
    <source>
        <dbReference type="ARBA" id="ARBA00022705"/>
    </source>
</evidence>
<proteinExistence type="inferred from homology"/>
<reference evidence="18" key="1">
    <citation type="submission" date="2016-10" db="EMBL/GenBank/DDBJ databases">
        <authorList>
            <person name="Varghese N."/>
            <person name="Submissions S."/>
        </authorList>
    </citation>
    <scope>NUCLEOTIDE SEQUENCE [LARGE SCALE GENOMIC DNA]</scope>
    <source>
        <strain evidence="18">DSM 13327</strain>
    </source>
</reference>
<dbReference type="PROSITE" id="PS50172">
    <property type="entry name" value="BRCT"/>
    <property type="match status" value="1"/>
</dbReference>
<dbReference type="SUPFAM" id="SSF56091">
    <property type="entry name" value="DNA ligase/mRNA capping enzyme, catalytic domain"/>
    <property type="match status" value="1"/>
</dbReference>
<dbReference type="SMART" id="SM00278">
    <property type="entry name" value="HhH1"/>
    <property type="match status" value="3"/>
</dbReference>
<feature type="binding site" evidence="15">
    <location>
        <position position="450"/>
    </location>
    <ligand>
        <name>Zn(2+)</name>
        <dbReference type="ChEBI" id="CHEBI:29105"/>
    </ligand>
</feature>
<feature type="binding site" evidence="15">
    <location>
        <position position="468"/>
    </location>
    <ligand>
        <name>Zn(2+)</name>
        <dbReference type="ChEBI" id="CHEBI:29105"/>
    </ligand>
</feature>
<sequence>MLKQLYFKTIQESCSLCCSLCCSFPDSNLGVIKAVEKKLDDLQEIQNKIIQLREQLHYHNYRYYVLDDPEMEDLKFDLLMRSLIELESSCPQLITADSPTQRVGGMVAGGFKRVNHATPMRSLGNCFSADELLAFHNRVQSGLGEEQDIEYVVELKIDGLAINLTYENGHLVSGVTRGDGAQGEDVTTNIRTIKSIPLILRGDHGEIPSFLEVRGEIYMPSKEFGRLNQEREEAGEALLANPRNAAAGSLRQLDPKVTANRALDVFVYGIGTYTGIELTTHGQVLGYLNQLGLKTNPHYKIFHQIEDVIAYCTGFAEKRHKLPYEIDGMVIKVNDLSSQQILGYTAKDPRWAIAYKFPAEQAITVVEDIFVGLGRTGVLTPTAILRPVRVAGSTVSRATLHNQDYIEEKDIRIGDTVIIHKAGEVIPKVVAVVMEKRTGGEIPFVMPEECPECKGKVIRQEGESAHKCTNPHCPALFREGLIHFVSRDAMNIDGLGPAVLNALVDTGLVKDVADLYQLEMEQVLTVPRMGKKSAENLLTAIENSKQAGLSRLLFALGIRHVGVKAAGIVAQHYGNMEDIKQASVEELLELDEVGNKIAESIVAYFAAEENLELVARLETAGLNMIEEKQTITENQLFSGKTFVLTGTLEKMSRNQAAEMIQKLGGKVSGSVSKKTNYVVAGADAGSKLDKAQQLGVEVLEEEDFLRMVGNVE</sequence>
<evidence type="ECO:0000256" key="11">
    <source>
        <dbReference type="ARBA" id="ARBA00023204"/>
    </source>
</evidence>
<feature type="domain" description="BRCT" evidence="16">
    <location>
        <begin position="632"/>
        <end position="712"/>
    </location>
</feature>
<evidence type="ECO:0000259" key="16">
    <source>
        <dbReference type="PROSITE" id="PS50172"/>
    </source>
</evidence>
<dbReference type="PANTHER" id="PTHR23389">
    <property type="entry name" value="CHROMOSOME TRANSMISSION FIDELITY FACTOR 18"/>
    <property type="match status" value="1"/>
</dbReference>
<keyword evidence="5 15" id="KW-0235">DNA replication</keyword>
<comment type="function">
    <text evidence="1 15">DNA ligase that catalyzes the formation of phosphodiester linkages between 5'-phosphoryl and 3'-hydroxyl groups in double-stranded DNA using NAD as a coenzyme and as the energy source for the reaction. It is essential for DNA replication and repair of damaged DNA.</text>
</comment>
<evidence type="ECO:0000256" key="7">
    <source>
        <dbReference type="ARBA" id="ARBA00022763"/>
    </source>
</evidence>
<keyword evidence="12 15" id="KW-0464">Manganese</keyword>
<dbReference type="InterPro" id="IPR003583">
    <property type="entry name" value="Hlx-hairpin-Hlx_DNA-bd_motif"/>
</dbReference>
<dbReference type="CDD" id="cd00114">
    <property type="entry name" value="LIGANc"/>
    <property type="match status" value="1"/>
</dbReference>
<dbReference type="InterPro" id="IPR010994">
    <property type="entry name" value="RuvA_2-like"/>
</dbReference>
<evidence type="ECO:0000256" key="3">
    <source>
        <dbReference type="ARBA" id="ARBA00013308"/>
    </source>
</evidence>
<feature type="binding site" evidence="15">
    <location>
        <position position="356"/>
    </location>
    <ligand>
        <name>NAD(+)</name>
        <dbReference type="ChEBI" id="CHEBI:57540"/>
    </ligand>
</feature>
<protein>
    <recommendedName>
        <fullName evidence="3 15">DNA ligase</fullName>
        <ecNumber evidence="2 15">6.5.1.2</ecNumber>
    </recommendedName>
    <alternativeName>
        <fullName evidence="15">Polydeoxyribonucleotide synthase [NAD(+)]</fullName>
    </alternativeName>
</protein>
<dbReference type="Pfam" id="PF12826">
    <property type="entry name" value="HHH_2"/>
    <property type="match status" value="1"/>
</dbReference>
<dbReference type="GO" id="GO:0003911">
    <property type="term" value="F:DNA ligase (NAD+) activity"/>
    <property type="evidence" value="ECO:0007669"/>
    <property type="project" value="UniProtKB-UniRule"/>
</dbReference>
<feature type="active site" description="N6-AMP-lysine intermediate" evidence="15">
    <location>
        <position position="156"/>
    </location>
</feature>
<dbReference type="Gene3D" id="3.30.470.30">
    <property type="entry name" value="DNA ligase/mRNA capping enzyme"/>
    <property type="match status" value="1"/>
</dbReference>
<evidence type="ECO:0000256" key="8">
    <source>
        <dbReference type="ARBA" id="ARBA00022833"/>
    </source>
</evidence>
<dbReference type="FunFam" id="1.10.150.20:FF:000006">
    <property type="entry name" value="DNA ligase"/>
    <property type="match status" value="1"/>
</dbReference>
<evidence type="ECO:0000256" key="13">
    <source>
        <dbReference type="ARBA" id="ARBA00034005"/>
    </source>
</evidence>
<dbReference type="NCBIfam" id="NF005932">
    <property type="entry name" value="PRK07956.1"/>
    <property type="match status" value="1"/>
</dbReference>
<evidence type="ECO:0000256" key="14">
    <source>
        <dbReference type="ARBA" id="ARBA00060881"/>
    </source>
</evidence>
<dbReference type="PANTHER" id="PTHR23389:SF9">
    <property type="entry name" value="DNA LIGASE"/>
    <property type="match status" value="1"/>
</dbReference>
<evidence type="ECO:0000256" key="9">
    <source>
        <dbReference type="ARBA" id="ARBA00022842"/>
    </source>
</evidence>
<dbReference type="HAMAP" id="MF_01588">
    <property type="entry name" value="DNA_ligase_A"/>
    <property type="match status" value="1"/>
</dbReference>
<gene>
    <name evidence="15" type="primary">ligA</name>
    <name evidence="17" type="ORF">SAMN04490355_101829</name>
</gene>
<comment type="cofactor">
    <cofactor evidence="15">
        <name>Mg(2+)</name>
        <dbReference type="ChEBI" id="CHEBI:18420"/>
    </cofactor>
    <cofactor evidence="15">
        <name>Mn(2+)</name>
        <dbReference type="ChEBI" id="CHEBI:29035"/>
    </cofactor>
</comment>
<comment type="similarity">
    <text evidence="14 15">Belongs to the NAD-dependent DNA ligase family. LigA subfamily.</text>
</comment>
<evidence type="ECO:0000313" key="17">
    <source>
        <dbReference type="EMBL" id="SFL79140.1"/>
    </source>
</evidence>
<dbReference type="InterPro" id="IPR001357">
    <property type="entry name" value="BRCT_dom"/>
</dbReference>
<evidence type="ECO:0000256" key="1">
    <source>
        <dbReference type="ARBA" id="ARBA00004067"/>
    </source>
</evidence>
<dbReference type="SUPFAM" id="SSF50249">
    <property type="entry name" value="Nucleic acid-binding proteins"/>
    <property type="match status" value="1"/>
</dbReference>
<keyword evidence="9 15" id="KW-0460">Magnesium</keyword>
<dbReference type="CDD" id="cd17748">
    <property type="entry name" value="BRCT_DNA_ligase_like"/>
    <property type="match status" value="1"/>
</dbReference>
<dbReference type="SUPFAM" id="SSF52113">
    <property type="entry name" value="BRCT domain"/>
    <property type="match status" value="1"/>
</dbReference>
<dbReference type="InterPro" id="IPR004150">
    <property type="entry name" value="NAD_DNA_ligase_OB"/>
</dbReference>
<dbReference type="GO" id="GO:0005829">
    <property type="term" value="C:cytosol"/>
    <property type="evidence" value="ECO:0007669"/>
    <property type="project" value="TreeGrafter"/>
</dbReference>
<dbReference type="GO" id="GO:0046872">
    <property type="term" value="F:metal ion binding"/>
    <property type="evidence" value="ECO:0007669"/>
    <property type="project" value="UniProtKB-KW"/>
</dbReference>
<feature type="binding site" evidence="15">
    <location>
        <position position="216"/>
    </location>
    <ligand>
        <name>NAD(+)</name>
        <dbReference type="ChEBI" id="CHEBI:57540"/>
    </ligand>
</feature>
<organism evidence="17 18">
    <name type="scientific">Pelosinus propionicus DSM 13327</name>
    <dbReference type="NCBI Taxonomy" id="1123291"/>
    <lineage>
        <taxon>Bacteria</taxon>
        <taxon>Bacillati</taxon>
        <taxon>Bacillota</taxon>
        <taxon>Negativicutes</taxon>
        <taxon>Selenomonadales</taxon>
        <taxon>Sporomusaceae</taxon>
        <taxon>Pelosinus</taxon>
    </lineage>
</organism>
<dbReference type="PROSITE" id="PS01055">
    <property type="entry name" value="DNA_LIGASE_N1"/>
    <property type="match status" value="1"/>
</dbReference>
<dbReference type="AlphaFoldDB" id="A0A1I4KK32"/>
<dbReference type="GO" id="GO:0006260">
    <property type="term" value="P:DNA replication"/>
    <property type="evidence" value="ECO:0007669"/>
    <property type="project" value="UniProtKB-KW"/>
</dbReference>